<comment type="caution">
    <text evidence="6">The sequence shown here is derived from an EMBL/GenBank/DDBJ whole genome shotgun (WGS) entry which is preliminary data.</text>
</comment>
<evidence type="ECO:0000256" key="3">
    <source>
        <dbReference type="ARBA" id="ARBA00048267"/>
    </source>
</evidence>
<evidence type="ECO:0000313" key="7">
    <source>
        <dbReference type="Proteomes" id="UP000307706"/>
    </source>
</evidence>
<dbReference type="GO" id="GO:0005737">
    <property type="term" value="C:cytoplasm"/>
    <property type="evidence" value="ECO:0007669"/>
    <property type="project" value="InterPro"/>
</dbReference>
<evidence type="ECO:0000313" key="6">
    <source>
        <dbReference type="EMBL" id="TMP50322.1"/>
    </source>
</evidence>
<proteinExistence type="predicted"/>
<feature type="domain" description="CheB-type methylesterase" evidence="5">
    <location>
        <begin position="1"/>
        <end position="88"/>
    </location>
</feature>
<sequence length="88" mass="9548">RSAGLPVAKQRILKQLPPNFPHPILIIQHLPAAFTQAFAGRLDSFCKIKVQEAKNGDRVVPGVSYLAPGGQQMRVEARGGSKSLVVFE</sequence>
<name>A0A5S3XCE1_9GAMM</name>
<dbReference type="EC" id="3.1.1.61" evidence="2"/>
<dbReference type="Proteomes" id="UP000307706">
    <property type="component" value="Unassembled WGS sequence"/>
</dbReference>
<dbReference type="GO" id="GO:0008984">
    <property type="term" value="F:protein-glutamate methylesterase activity"/>
    <property type="evidence" value="ECO:0007669"/>
    <property type="project" value="UniProtKB-EC"/>
</dbReference>
<feature type="non-terminal residue" evidence="6">
    <location>
        <position position="88"/>
    </location>
</feature>
<evidence type="ECO:0000256" key="1">
    <source>
        <dbReference type="ARBA" id="ARBA00022801"/>
    </source>
</evidence>
<dbReference type="SUPFAM" id="SSF52738">
    <property type="entry name" value="Methylesterase CheB, C-terminal domain"/>
    <property type="match status" value="1"/>
</dbReference>
<dbReference type="GO" id="GO:0000156">
    <property type="term" value="F:phosphorelay response regulator activity"/>
    <property type="evidence" value="ECO:0007669"/>
    <property type="project" value="InterPro"/>
</dbReference>
<dbReference type="Gene3D" id="3.40.50.180">
    <property type="entry name" value="Methylesterase CheB, C-terminal domain"/>
    <property type="match status" value="1"/>
</dbReference>
<organism evidence="6 7">
    <name type="scientific">Pseudoalteromonas citrea</name>
    <dbReference type="NCBI Taxonomy" id="43655"/>
    <lineage>
        <taxon>Bacteria</taxon>
        <taxon>Pseudomonadati</taxon>
        <taxon>Pseudomonadota</taxon>
        <taxon>Gammaproteobacteria</taxon>
        <taxon>Alteromonadales</taxon>
        <taxon>Pseudoalteromonadaceae</taxon>
        <taxon>Pseudoalteromonas</taxon>
    </lineage>
</organism>
<accession>A0A5S3XCE1</accession>
<gene>
    <name evidence="6" type="ORF">CWB96_22890</name>
</gene>
<dbReference type="InterPro" id="IPR000673">
    <property type="entry name" value="Sig_transdc_resp-reg_Me-estase"/>
</dbReference>
<dbReference type="EMBL" id="PNCL01000293">
    <property type="protein sequence ID" value="TMP50322.1"/>
    <property type="molecule type" value="Genomic_DNA"/>
</dbReference>
<dbReference type="PANTHER" id="PTHR42872">
    <property type="entry name" value="PROTEIN-GLUTAMATE METHYLESTERASE/PROTEIN-GLUTAMINE GLUTAMINASE"/>
    <property type="match status" value="1"/>
</dbReference>
<dbReference type="Pfam" id="PF01339">
    <property type="entry name" value="CheB_methylest"/>
    <property type="match status" value="1"/>
</dbReference>
<comment type="caution">
    <text evidence="4">Lacks conserved residue(s) required for the propagation of feature annotation.</text>
</comment>
<keyword evidence="1" id="KW-0378">Hydrolase</keyword>
<protein>
    <recommendedName>
        <fullName evidence="2">protein-glutamate methylesterase</fullName>
        <ecNumber evidence="2">3.1.1.61</ecNumber>
    </recommendedName>
</protein>
<evidence type="ECO:0000259" key="5">
    <source>
        <dbReference type="PROSITE" id="PS50122"/>
    </source>
</evidence>
<dbReference type="InterPro" id="IPR035909">
    <property type="entry name" value="CheB_C"/>
</dbReference>
<evidence type="ECO:0000256" key="2">
    <source>
        <dbReference type="ARBA" id="ARBA00039140"/>
    </source>
</evidence>
<dbReference type="PROSITE" id="PS50122">
    <property type="entry name" value="CHEB"/>
    <property type="match status" value="1"/>
</dbReference>
<dbReference type="RefSeq" id="WP_283235471.1">
    <property type="nucleotide sequence ID" value="NZ_PNCL01000293.1"/>
</dbReference>
<reference evidence="7" key="2">
    <citation type="submission" date="2019-06" db="EMBL/GenBank/DDBJ databases">
        <title>Co-occurence of chitin degradation, pigmentation and bioactivity in marine Pseudoalteromonas.</title>
        <authorList>
            <person name="Sonnenschein E.C."/>
            <person name="Bech P.K."/>
        </authorList>
    </citation>
    <scope>NUCLEOTIDE SEQUENCE [LARGE SCALE GENOMIC DNA]</scope>
    <source>
        <strain evidence="7">S2231</strain>
    </source>
</reference>
<reference evidence="6 7" key="1">
    <citation type="submission" date="2017-12" db="EMBL/GenBank/DDBJ databases">
        <authorList>
            <person name="Paulsen S."/>
            <person name="Gram L.K."/>
        </authorList>
    </citation>
    <scope>NUCLEOTIDE SEQUENCE [LARGE SCALE GENOMIC DNA]</scope>
    <source>
        <strain evidence="6 7">S2231</strain>
    </source>
</reference>
<comment type="catalytic activity">
    <reaction evidence="3">
        <text>[protein]-L-glutamate 5-O-methyl ester + H2O = L-glutamyl-[protein] + methanol + H(+)</text>
        <dbReference type="Rhea" id="RHEA:23236"/>
        <dbReference type="Rhea" id="RHEA-COMP:10208"/>
        <dbReference type="Rhea" id="RHEA-COMP:10311"/>
        <dbReference type="ChEBI" id="CHEBI:15377"/>
        <dbReference type="ChEBI" id="CHEBI:15378"/>
        <dbReference type="ChEBI" id="CHEBI:17790"/>
        <dbReference type="ChEBI" id="CHEBI:29973"/>
        <dbReference type="ChEBI" id="CHEBI:82795"/>
        <dbReference type="EC" id="3.1.1.61"/>
    </reaction>
</comment>
<evidence type="ECO:0000256" key="4">
    <source>
        <dbReference type="PROSITE-ProRule" id="PRU00050"/>
    </source>
</evidence>
<dbReference type="GO" id="GO:0006935">
    <property type="term" value="P:chemotaxis"/>
    <property type="evidence" value="ECO:0007669"/>
    <property type="project" value="InterPro"/>
</dbReference>
<dbReference type="AlphaFoldDB" id="A0A5S3XCE1"/>
<feature type="non-terminal residue" evidence="6">
    <location>
        <position position="1"/>
    </location>
</feature>
<dbReference type="PANTHER" id="PTHR42872:SF3">
    <property type="entry name" value="PROTEIN-GLUTAMATE METHYLESTERASE_PROTEIN-GLUTAMINE GLUTAMINASE 1"/>
    <property type="match status" value="1"/>
</dbReference>